<dbReference type="InterPro" id="IPR004875">
    <property type="entry name" value="DDE_SF_endonuclease_dom"/>
</dbReference>
<evidence type="ECO:0000313" key="2">
    <source>
        <dbReference type="EMBL" id="POM67194.1"/>
    </source>
</evidence>
<gene>
    <name evidence="2" type="ORF">PHPALM_16848</name>
</gene>
<dbReference type="OrthoDB" id="124165at2759"/>
<evidence type="ECO:0000313" key="3">
    <source>
        <dbReference type="Proteomes" id="UP000237271"/>
    </source>
</evidence>
<feature type="domain" description="DDE-1" evidence="1">
    <location>
        <begin position="75"/>
        <end position="263"/>
    </location>
</feature>
<reference evidence="2 3" key="1">
    <citation type="journal article" date="2017" name="Genome Biol. Evol.">
        <title>Phytophthora megakarya and P. palmivora, closely related causal agents of cacao black pod rot, underwent increases in genome sizes and gene numbers by different mechanisms.</title>
        <authorList>
            <person name="Ali S.S."/>
            <person name="Shao J."/>
            <person name="Lary D.J."/>
            <person name="Kronmiller B."/>
            <person name="Shen D."/>
            <person name="Strem M.D."/>
            <person name="Amoako-Attah I."/>
            <person name="Akrofi A.Y."/>
            <person name="Begoude B.A."/>
            <person name="Ten Hoopen G.M."/>
            <person name="Coulibaly K."/>
            <person name="Kebe B.I."/>
            <person name="Melnick R.L."/>
            <person name="Guiltinan M.J."/>
            <person name="Tyler B.M."/>
            <person name="Meinhardt L.W."/>
            <person name="Bailey B.A."/>
        </authorList>
    </citation>
    <scope>NUCLEOTIDE SEQUENCE [LARGE SCALE GENOMIC DNA]</scope>
    <source>
        <strain evidence="3">sbr112.9</strain>
    </source>
</reference>
<comment type="caution">
    <text evidence="2">The sequence shown here is derived from an EMBL/GenBank/DDBJ whole genome shotgun (WGS) entry which is preliminary data.</text>
</comment>
<keyword evidence="3" id="KW-1185">Reference proteome</keyword>
<protein>
    <recommendedName>
        <fullName evidence="1">DDE-1 domain-containing protein</fullName>
    </recommendedName>
</protein>
<evidence type="ECO:0000259" key="1">
    <source>
        <dbReference type="Pfam" id="PF03184"/>
    </source>
</evidence>
<dbReference type="AlphaFoldDB" id="A0A2P4XNT2"/>
<sequence>METTQNEGTRRPAPSEPMQQLKLVGRPRLNAEGGCKPLKRTTGSYTNQLKLDTATHLERNKAKLVKACSTSAEGAKTGRKYTPFVVFKAQPSKDPKRILEYKQKRRGFGIYVWEEIEELHEAYELECFGNPKGWWNHELSVEFLHFHFGKREDMQRPVLLLWDDFSGHWTEDVRRCARELNVELLKVPEGATSVAQPADVAWNPPLKSRMRGLWINFLREQLKRHAKDTGDPFCMDPPNRRIVANWIAQGWEMLSPATIANGFKKCGYPCVQDADHVGAALAVEAFADDVIAELQKLHFVDESYGDIDSDADFDRTE</sequence>
<dbReference type="Pfam" id="PF03184">
    <property type="entry name" value="DDE_1"/>
    <property type="match status" value="1"/>
</dbReference>
<name>A0A2P4XNT2_9STRA</name>
<proteinExistence type="predicted"/>
<dbReference type="GO" id="GO:0003676">
    <property type="term" value="F:nucleic acid binding"/>
    <property type="evidence" value="ECO:0007669"/>
    <property type="project" value="InterPro"/>
</dbReference>
<dbReference type="EMBL" id="NCKW01009462">
    <property type="protein sequence ID" value="POM67194.1"/>
    <property type="molecule type" value="Genomic_DNA"/>
</dbReference>
<accession>A0A2P4XNT2</accession>
<organism evidence="2 3">
    <name type="scientific">Phytophthora palmivora</name>
    <dbReference type="NCBI Taxonomy" id="4796"/>
    <lineage>
        <taxon>Eukaryota</taxon>
        <taxon>Sar</taxon>
        <taxon>Stramenopiles</taxon>
        <taxon>Oomycota</taxon>
        <taxon>Peronosporomycetes</taxon>
        <taxon>Peronosporales</taxon>
        <taxon>Peronosporaceae</taxon>
        <taxon>Phytophthora</taxon>
    </lineage>
</organism>
<dbReference type="Proteomes" id="UP000237271">
    <property type="component" value="Unassembled WGS sequence"/>
</dbReference>